<dbReference type="GO" id="GO:0004540">
    <property type="term" value="F:RNA nuclease activity"/>
    <property type="evidence" value="ECO:0007669"/>
    <property type="project" value="InterPro"/>
</dbReference>
<organism evidence="8 9">
    <name type="scientific">Clostridium uliginosum</name>
    <dbReference type="NCBI Taxonomy" id="119641"/>
    <lineage>
        <taxon>Bacteria</taxon>
        <taxon>Bacillati</taxon>
        <taxon>Bacillota</taxon>
        <taxon>Clostridia</taxon>
        <taxon>Eubacteriales</taxon>
        <taxon>Clostridiaceae</taxon>
        <taxon>Clostridium</taxon>
    </lineage>
</organism>
<keyword evidence="2" id="KW-0479">Metal-binding</keyword>
<evidence type="ECO:0000256" key="5">
    <source>
        <dbReference type="ARBA" id="ARBA00022884"/>
    </source>
</evidence>
<evidence type="ECO:0000313" key="8">
    <source>
        <dbReference type="EMBL" id="SFC30796.1"/>
    </source>
</evidence>
<dbReference type="InterPro" id="IPR004659">
    <property type="entry name" value="RNase_E/G"/>
</dbReference>
<gene>
    <name evidence="8" type="ORF">SAMN05421842_102111</name>
</gene>
<dbReference type="GO" id="GO:0005737">
    <property type="term" value="C:cytoplasm"/>
    <property type="evidence" value="ECO:0007669"/>
    <property type="project" value="TreeGrafter"/>
</dbReference>
<dbReference type="OrthoDB" id="9804278at2"/>
<keyword evidence="4" id="KW-0460">Magnesium</keyword>
<dbReference type="STRING" id="119641.SAMN05421842_102111"/>
<name>A0A1I1I3N8_9CLOT</name>
<protein>
    <submittedName>
        <fullName evidence="8">Ribonuclease G</fullName>
    </submittedName>
</protein>
<feature type="domain" description="S1 motif" evidence="7">
    <location>
        <begin position="38"/>
        <end position="103"/>
    </location>
</feature>
<dbReference type="Pfam" id="PF10150">
    <property type="entry name" value="RNase_E_G"/>
    <property type="match status" value="1"/>
</dbReference>
<evidence type="ECO:0000256" key="6">
    <source>
        <dbReference type="SAM" id="Coils"/>
    </source>
</evidence>
<evidence type="ECO:0000259" key="7">
    <source>
        <dbReference type="PROSITE" id="PS50126"/>
    </source>
</evidence>
<dbReference type="GO" id="GO:0003723">
    <property type="term" value="F:RNA binding"/>
    <property type="evidence" value="ECO:0007669"/>
    <property type="project" value="UniProtKB-KW"/>
</dbReference>
<dbReference type="InterPro" id="IPR003029">
    <property type="entry name" value="S1_domain"/>
</dbReference>
<dbReference type="RefSeq" id="WP_090088354.1">
    <property type="nucleotide sequence ID" value="NZ_FOMG01000002.1"/>
</dbReference>
<dbReference type="SUPFAM" id="SSF50249">
    <property type="entry name" value="Nucleic acid-binding proteins"/>
    <property type="match status" value="1"/>
</dbReference>
<keyword evidence="3" id="KW-0378">Hydrolase</keyword>
<comment type="cofactor">
    <cofactor evidence="1">
        <name>Mg(2+)</name>
        <dbReference type="ChEBI" id="CHEBI:18420"/>
    </cofactor>
</comment>
<dbReference type="SMART" id="SM00316">
    <property type="entry name" value="S1"/>
    <property type="match status" value="1"/>
</dbReference>
<evidence type="ECO:0000256" key="4">
    <source>
        <dbReference type="ARBA" id="ARBA00022842"/>
    </source>
</evidence>
<keyword evidence="9" id="KW-1185">Reference proteome</keyword>
<evidence type="ECO:0000256" key="1">
    <source>
        <dbReference type="ARBA" id="ARBA00001946"/>
    </source>
</evidence>
<reference evidence="8 9" key="1">
    <citation type="submission" date="2016-10" db="EMBL/GenBank/DDBJ databases">
        <authorList>
            <person name="de Groot N.N."/>
        </authorList>
    </citation>
    <scope>NUCLEOTIDE SEQUENCE [LARGE SCALE GENOMIC DNA]</scope>
    <source>
        <strain evidence="8 9">DSM 12992</strain>
    </source>
</reference>
<dbReference type="GO" id="GO:0016787">
    <property type="term" value="F:hydrolase activity"/>
    <property type="evidence" value="ECO:0007669"/>
    <property type="project" value="UniProtKB-KW"/>
</dbReference>
<dbReference type="CDD" id="cd04453">
    <property type="entry name" value="S1_RNase_E"/>
    <property type="match status" value="1"/>
</dbReference>
<keyword evidence="6" id="KW-0175">Coiled coil</keyword>
<evidence type="ECO:0000313" key="9">
    <source>
        <dbReference type="Proteomes" id="UP000199263"/>
    </source>
</evidence>
<dbReference type="PROSITE" id="PS50126">
    <property type="entry name" value="S1"/>
    <property type="match status" value="1"/>
</dbReference>
<evidence type="ECO:0000256" key="3">
    <source>
        <dbReference type="ARBA" id="ARBA00022801"/>
    </source>
</evidence>
<dbReference type="PANTHER" id="PTHR30001">
    <property type="entry name" value="RIBONUCLEASE"/>
    <property type="match status" value="1"/>
</dbReference>
<proteinExistence type="predicted"/>
<dbReference type="Gene3D" id="2.40.50.140">
    <property type="entry name" value="Nucleic acid-binding proteins"/>
    <property type="match status" value="1"/>
</dbReference>
<dbReference type="PANTHER" id="PTHR30001:SF0">
    <property type="entry name" value="RIBONUCLEASE G"/>
    <property type="match status" value="1"/>
</dbReference>
<dbReference type="InterPro" id="IPR019307">
    <property type="entry name" value="RNA-bd_AU-1/RNase_E/G"/>
</dbReference>
<dbReference type="Proteomes" id="UP000199263">
    <property type="component" value="Unassembled WGS sequence"/>
</dbReference>
<evidence type="ECO:0000256" key="2">
    <source>
        <dbReference type="ARBA" id="ARBA00022723"/>
    </source>
</evidence>
<feature type="coiled-coil region" evidence="6">
    <location>
        <begin position="151"/>
        <end position="178"/>
    </location>
</feature>
<dbReference type="InterPro" id="IPR012340">
    <property type="entry name" value="NA-bd_OB-fold"/>
</dbReference>
<keyword evidence="5" id="KW-0694">RNA-binding</keyword>
<dbReference type="NCBIfam" id="TIGR00757">
    <property type="entry name" value="RNaseEG"/>
    <property type="match status" value="1"/>
</dbReference>
<dbReference type="GO" id="GO:0006364">
    <property type="term" value="P:rRNA processing"/>
    <property type="evidence" value="ECO:0007669"/>
    <property type="project" value="TreeGrafter"/>
</dbReference>
<dbReference type="GO" id="GO:0046872">
    <property type="term" value="F:metal ion binding"/>
    <property type="evidence" value="ECO:0007669"/>
    <property type="project" value="UniProtKB-KW"/>
</dbReference>
<dbReference type="EMBL" id="FOMG01000002">
    <property type="protein sequence ID" value="SFC30796.1"/>
    <property type="molecule type" value="Genomic_DNA"/>
</dbReference>
<sequence>MKEIFIERREFLLRIGIREDGKLVESIVEEKKNEPIIGEIYKGRVKNILPAINSVFVDLGLDKEGYLYYSEELKSRDIKKGQDILVEVIKEPLNDKGAKLSSKVSIPGKYIVLTCYEKGINFSKRINDEDKKCEIVNKIELLKDVEITIRTEGANVSIDELQREINKLYEDFKNLDKSMKYSVDIKKLYGEDLSLFKLLRNSIGEELTKIYVDNEVDFQKVGAFINGEENLKLEIYSGVRNIFDFYGLEKELLKLRHNKVNLPCGGYIVIDKTEAMYVIDVNSGKNTKGKNFNKIILETNLEAAKEIGKQIRVRNLSGIILIDFIDMRDRTQKNVVMQQLENSLSSDKGNSRIFPFTELDLVQIARKRQGKSIYEYMEEDCLLCKGCGMILKLSYIEGLVRNEILRIQEGNSIECFYIEIDSVYKERIQGDIFNFIKEIEGLNKEIYLNYVDNIEGFKVEPLIFQSQKDNVARHKVIAIEKF</sequence>
<dbReference type="AlphaFoldDB" id="A0A1I1I3N8"/>
<accession>A0A1I1I3N8</accession>